<dbReference type="Pfam" id="PF03600">
    <property type="entry name" value="CitMHS"/>
    <property type="match status" value="1"/>
</dbReference>
<gene>
    <name evidence="9" type="ordered locus">TEPIRE1_2434</name>
</gene>
<accession>U4QDH6</accession>
<feature type="transmembrane region" description="Helical" evidence="6">
    <location>
        <begin position="349"/>
        <end position="372"/>
    </location>
</feature>
<keyword evidence="5 6" id="KW-0472">Membrane</keyword>
<dbReference type="HOGENOM" id="CLU_052316_0_0_9"/>
<dbReference type="eggNOG" id="COG0471">
    <property type="taxonomic scope" value="Bacteria"/>
</dbReference>
<dbReference type="InterPro" id="IPR004680">
    <property type="entry name" value="Cit_transptr-like_dom"/>
</dbReference>
<dbReference type="AlphaFoldDB" id="U4QDH6"/>
<keyword evidence="10" id="KW-1185">Reference proteome</keyword>
<dbReference type="EMBL" id="HF563609">
    <property type="protein sequence ID" value="CDI40992.1"/>
    <property type="molecule type" value="Genomic_DNA"/>
</dbReference>
<dbReference type="Pfam" id="PF07158">
    <property type="entry name" value="MatC_N"/>
    <property type="match status" value="1"/>
</dbReference>
<feature type="transmembrane region" description="Helical" evidence="6">
    <location>
        <begin position="120"/>
        <end position="138"/>
    </location>
</feature>
<proteinExistence type="predicted"/>
<keyword evidence="4 6" id="KW-1133">Transmembrane helix</keyword>
<name>U4QDH6_TEPAE</name>
<feature type="transmembrane region" description="Helical" evidence="6">
    <location>
        <begin position="226"/>
        <end position="245"/>
    </location>
</feature>
<feature type="transmembrane region" description="Helical" evidence="6">
    <location>
        <begin position="78"/>
        <end position="100"/>
    </location>
</feature>
<evidence type="ECO:0000256" key="5">
    <source>
        <dbReference type="ARBA" id="ARBA00023136"/>
    </source>
</evidence>
<evidence type="ECO:0000256" key="3">
    <source>
        <dbReference type="ARBA" id="ARBA00022692"/>
    </source>
</evidence>
<evidence type="ECO:0000313" key="9">
    <source>
        <dbReference type="EMBL" id="CDI40992.1"/>
    </source>
</evidence>
<dbReference type="Proteomes" id="UP000010802">
    <property type="component" value="Chromosome"/>
</dbReference>
<dbReference type="KEGG" id="tae:TepiRe1_2434"/>
<evidence type="ECO:0000256" key="4">
    <source>
        <dbReference type="ARBA" id="ARBA00022989"/>
    </source>
</evidence>
<dbReference type="GO" id="GO:0055085">
    <property type="term" value="P:transmembrane transport"/>
    <property type="evidence" value="ECO:0007669"/>
    <property type="project" value="InterPro"/>
</dbReference>
<sequence>MLVSLFYNFALVNGTLEKLSQALLYRCRKAPKLLPFAIFLAATLIASLGAGYFTVMASLAPITLLLCEKTGMNKIVGAVSVNYGALAGANFMTSASGIIFRGLIEDAGLADSAFACSTNIFVATMIIPILVISGLVLFSKSWNEFGENLEIKEPEPLNHKQRSNLYLIVSMVAIALAAPVLHSIFPDNKVIAFINSKIDIGLIAIVLSVVALLLKLADEKEVIAKVPWNTLIMICGVGMLISVAIKAGTIDILSGWVEANMPSFLIPIVMCIVAGIMSFFSSTLGVVCPALFPIIPSLAAATGIKAKVLFTCVVIGSQATSISPFSSGGSLILGSCATEEDRAEMFPKLMFRAVPMCLAASTVMSIIISTILG</sequence>
<evidence type="ECO:0000256" key="2">
    <source>
        <dbReference type="ARBA" id="ARBA00022448"/>
    </source>
</evidence>
<keyword evidence="2" id="KW-0813">Transport</keyword>
<feature type="domain" description="Citrate transporter-like" evidence="7">
    <location>
        <begin position="191"/>
        <end position="367"/>
    </location>
</feature>
<feature type="transmembrane region" description="Helical" evidence="6">
    <location>
        <begin position="33"/>
        <end position="66"/>
    </location>
</feature>
<feature type="transmembrane region" description="Helical" evidence="6">
    <location>
        <begin position="191"/>
        <end position="214"/>
    </location>
</feature>
<protein>
    <submittedName>
        <fullName evidence="9">Dicarboxylate carrier MatC domain protein</fullName>
    </submittedName>
</protein>
<dbReference type="STRING" id="1209989.TepRe1_2267"/>
<organism evidence="9 10">
    <name type="scientific">Tepidanaerobacter acetatoxydans (strain DSM 21804 / JCM 16047 / Re1)</name>
    <dbReference type="NCBI Taxonomy" id="1209989"/>
    <lineage>
        <taxon>Bacteria</taxon>
        <taxon>Bacillati</taxon>
        <taxon>Bacillota</taxon>
        <taxon>Clostridia</taxon>
        <taxon>Thermosediminibacterales</taxon>
        <taxon>Tepidanaerobacteraceae</taxon>
        <taxon>Tepidanaerobacter</taxon>
    </lineage>
</organism>
<evidence type="ECO:0000256" key="1">
    <source>
        <dbReference type="ARBA" id="ARBA00004141"/>
    </source>
</evidence>
<dbReference type="InterPro" id="IPR009827">
    <property type="entry name" value="MatC_N"/>
</dbReference>
<feature type="domain" description="Dicarboxylate carrier MatC N-terminal" evidence="8">
    <location>
        <begin position="3"/>
        <end position="89"/>
    </location>
</feature>
<evidence type="ECO:0000259" key="8">
    <source>
        <dbReference type="Pfam" id="PF07158"/>
    </source>
</evidence>
<evidence type="ECO:0000256" key="6">
    <source>
        <dbReference type="SAM" id="Phobius"/>
    </source>
</evidence>
<feature type="transmembrane region" description="Helical" evidence="6">
    <location>
        <begin position="165"/>
        <end position="185"/>
    </location>
</feature>
<evidence type="ECO:0000259" key="7">
    <source>
        <dbReference type="Pfam" id="PF03600"/>
    </source>
</evidence>
<keyword evidence="3 6" id="KW-0812">Transmembrane</keyword>
<feature type="transmembrane region" description="Helical" evidence="6">
    <location>
        <begin position="265"/>
        <end position="292"/>
    </location>
</feature>
<comment type="subcellular location">
    <subcellularLocation>
        <location evidence="1">Membrane</location>
        <topology evidence="1">Multi-pass membrane protein</topology>
    </subcellularLocation>
</comment>
<dbReference type="GO" id="GO:0016020">
    <property type="term" value="C:membrane"/>
    <property type="evidence" value="ECO:0007669"/>
    <property type="project" value="UniProtKB-SubCell"/>
</dbReference>
<reference evidence="10" key="1">
    <citation type="journal article" date="2013" name="Genome Announc.">
        <title>First genome sequence of a syntrophic acetate-oxidizing bacterium, Tepidanaerobacter acetatoxydans strain Re1.</title>
        <authorList>
            <person name="Manzoor S."/>
            <person name="Bongcam-Rudloff E."/>
            <person name="Schnurer A."/>
            <person name="Muller B."/>
        </authorList>
    </citation>
    <scope>NUCLEOTIDE SEQUENCE [LARGE SCALE GENOMIC DNA]</scope>
    <source>
        <strain evidence="10">Re1</strain>
    </source>
</reference>
<evidence type="ECO:0000313" key="10">
    <source>
        <dbReference type="Proteomes" id="UP000010802"/>
    </source>
</evidence>